<feature type="non-terminal residue" evidence="3">
    <location>
        <position position="299"/>
    </location>
</feature>
<reference evidence="3 4" key="1">
    <citation type="submission" date="2020-04" db="EMBL/GenBank/DDBJ databases">
        <title>MicrobeNet Type strains.</title>
        <authorList>
            <person name="Nicholson A.C."/>
        </authorList>
    </citation>
    <scope>NUCLEOTIDE SEQUENCE [LARGE SCALE GENOMIC DNA]</scope>
    <source>
        <strain evidence="3 4">ATCC BAA-787</strain>
    </source>
</reference>
<evidence type="ECO:0000256" key="2">
    <source>
        <dbReference type="SAM" id="Phobius"/>
    </source>
</evidence>
<keyword evidence="2" id="KW-1133">Transmembrane helix</keyword>
<evidence type="ECO:0000313" key="4">
    <source>
        <dbReference type="Proteomes" id="UP000777774"/>
    </source>
</evidence>
<feature type="compositionally biased region" description="Low complexity" evidence="1">
    <location>
        <begin position="29"/>
        <end position="42"/>
    </location>
</feature>
<dbReference type="EMBL" id="JAAXOY010000425">
    <property type="protein sequence ID" value="NKY40670.1"/>
    <property type="molecule type" value="Genomic_DNA"/>
</dbReference>
<evidence type="ECO:0008006" key="5">
    <source>
        <dbReference type="Google" id="ProtNLM"/>
    </source>
</evidence>
<evidence type="ECO:0000256" key="1">
    <source>
        <dbReference type="SAM" id="MobiDB-lite"/>
    </source>
</evidence>
<accession>A0ABX1K524</accession>
<keyword evidence="2" id="KW-0812">Transmembrane</keyword>
<gene>
    <name evidence="3" type="ORF">HGA02_14395</name>
</gene>
<organism evidence="3 4">
    <name type="scientific">Cellulomonas septica</name>
    <dbReference type="NCBI Taxonomy" id="285080"/>
    <lineage>
        <taxon>Bacteria</taxon>
        <taxon>Bacillati</taxon>
        <taxon>Actinomycetota</taxon>
        <taxon>Actinomycetes</taxon>
        <taxon>Micrococcales</taxon>
        <taxon>Cellulomonadaceae</taxon>
        <taxon>Cellulomonas</taxon>
    </lineage>
</organism>
<dbReference type="Proteomes" id="UP000777774">
    <property type="component" value="Unassembled WGS sequence"/>
</dbReference>
<name>A0ABX1K524_9CELL</name>
<keyword evidence="2" id="KW-0472">Membrane</keyword>
<comment type="caution">
    <text evidence="3">The sequence shown here is derived from an EMBL/GenBank/DDBJ whole genome shotgun (WGS) entry which is preliminary data.</text>
</comment>
<protein>
    <recommendedName>
        <fullName evidence="5">Peptidase MA-like domain-containing protein</fullName>
    </recommendedName>
</protein>
<sequence>MSPDDLPRSPTGRIPQWVVDEAAGRAVAPSPWRSTTPPTSYRTSRRRPGRWIAAGIAVAVGGAVWFSTDGLTTPPPMPPGYGPVAGVPLAPVAPPSAEVVALADAAHLSAEGRDLFYDARPQILGADEFAGKCDRAGSAPTDGGAAVGCYHSDAGVIVIYRPGDERLHGFVVETAAHELLHAAWDRLSAGDRERIVPALEAALASVPADDPLHLQVAGSVGDRPELRATELFAYVGTTVWRDGGLDAGLEDTYARFITDRAALVAQHDDWVRTFDQLAADVTAAAQDLAGVEARAAGDR</sequence>
<feature type="transmembrane region" description="Helical" evidence="2">
    <location>
        <begin position="51"/>
        <end position="68"/>
    </location>
</feature>
<evidence type="ECO:0000313" key="3">
    <source>
        <dbReference type="EMBL" id="NKY40670.1"/>
    </source>
</evidence>
<feature type="region of interest" description="Disordered" evidence="1">
    <location>
        <begin position="25"/>
        <end position="46"/>
    </location>
</feature>
<keyword evidence="4" id="KW-1185">Reference proteome</keyword>
<proteinExistence type="predicted"/>